<feature type="domain" description="Peptidase C54 catalytic" evidence="15">
    <location>
        <begin position="99"/>
        <end position="183"/>
    </location>
</feature>
<keyword evidence="3" id="KW-0813">Transport</keyword>
<dbReference type="EC" id="3.4.22.-" evidence="13"/>
<evidence type="ECO:0000256" key="13">
    <source>
        <dbReference type="RuleBase" id="RU363115"/>
    </source>
</evidence>
<keyword evidence="9 13" id="KW-0072">Autophagy</keyword>
<sequence>MNNVDIGRYGKRIVQALWDPEPQNEGNAPIWCLGRCYDSTTQAPPRQETEDPQDLQTVDNTAASPSPSLSRAFSAYHEVDAREIKEAQAATAGAGGWPADFLEDFEARIWLTYRSGFRSIPKSDDPRASAGMSLQMRLKSQLSNQGGFTSDTGWGCMIRSGQSLLANALAMLRLGRGLTFHKTGPGAERRLKRNAYSPCLQTTRKRPSPFTNSSSMERRLVIPSRDSGSGHRPQPNVSSEYQLDTRIAYYGQANSLHRALSVAYPEVGLRIYVTGDGPDVYAQTILDIAYANSQHFQPILLLVGTRLGIDRVTPVYWEALRDALCMPQSIGIAGDIQAYSQEDLDSCHTRRIRRIPLEEMDPSMLIAFLFQNEGDWKAWRSHVSEAPGKAIFHVVDAQPSQYGFGNERDGAVDEVETFDDDDE</sequence>
<feature type="domain" description="Peptidase C54 catalytic" evidence="15">
    <location>
        <begin position="254"/>
        <end position="334"/>
    </location>
</feature>
<dbReference type="EMBL" id="VIBQ01000082">
    <property type="protein sequence ID" value="KAB8659332.1"/>
    <property type="molecule type" value="Genomic_DNA"/>
</dbReference>
<protein>
    <recommendedName>
        <fullName evidence="13">Cysteine protease</fullName>
        <ecNumber evidence="13">3.4.22.-</ecNumber>
    </recommendedName>
</protein>
<comment type="caution">
    <text evidence="16">The sequence shown here is derived from an EMBL/GenBank/DDBJ whole genome shotgun (WGS) entry which is preliminary data.</text>
</comment>
<gene>
    <name evidence="16" type="ORF">FH972_026221</name>
</gene>
<keyword evidence="5 13" id="KW-0645">Protease</keyword>
<dbReference type="Proteomes" id="UP000327013">
    <property type="component" value="Unassembled WGS sequence"/>
</dbReference>
<dbReference type="PANTHER" id="PTHR22624">
    <property type="entry name" value="CYSTEINE PROTEASE ATG4"/>
    <property type="match status" value="1"/>
</dbReference>
<keyword evidence="17" id="KW-1185">Reference proteome</keyword>
<proteinExistence type="inferred from homology"/>
<evidence type="ECO:0000256" key="11">
    <source>
        <dbReference type="ARBA" id="ARBA00038724"/>
    </source>
</evidence>
<keyword evidence="6 13" id="KW-0378">Hydrolase</keyword>
<comment type="function">
    <text evidence="12">Cysteine protease that plays a key role in autophagy by mediating both proteolytic activation and delipidation of ATG8 family proteins. The protease activity is required for proteolytic activation of ATG8 family proteins: cleaves the C-terminal amino acid of ATG8 proteins to reveal a C-terminal glycine. Exposure of the glycine at the C-terminus is essential for ATG8 proteins conjugation to phosphatidylethanolamine (PE) and insertion to membranes, which is necessary for autophagy. In addition to the protease activity, also mediates delipidation of PE-conjugated ATG8 proteins.</text>
</comment>
<organism evidence="16 17">
    <name type="scientific">Carpinus fangiana</name>
    <dbReference type="NCBI Taxonomy" id="176857"/>
    <lineage>
        <taxon>Eukaryota</taxon>
        <taxon>Viridiplantae</taxon>
        <taxon>Streptophyta</taxon>
        <taxon>Embryophyta</taxon>
        <taxon>Tracheophyta</taxon>
        <taxon>Spermatophyta</taxon>
        <taxon>Magnoliopsida</taxon>
        <taxon>eudicotyledons</taxon>
        <taxon>Gunneridae</taxon>
        <taxon>Pentapetalae</taxon>
        <taxon>rosids</taxon>
        <taxon>fabids</taxon>
        <taxon>Fagales</taxon>
        <taxon>Betulaceae</taxon>
        <taxon>Carpinus</taxon>
    </lineage>
</organism>
<dbReference type="GO" id="GO:0000423">
    <property type="term" value="P:mitophagy"/>
    <property type="evidence" value="ECO:0007669"/>
    <property type="project" value="TreeGrafter"/>
</dbReference>
<evidence type="ECO:0000256" key="14">
    <source>
        <dbReference type="SAM" id="MobiDB-lite"/>
    </source>
</evidence>
<comment type="subcellular location">
    <subcellularLocation>
        <location evidence="1 13">Cytoplasm</location>
    </subcellularLocation>
</comment>
<dbReference type="GO" id="GO:0019786">
    <property type="term" value="F:protein-phosphatidylethanolamide deconjugating activity"/>
    <property type="evidence" value="ECO:0007669"/>
    <property type="project" value="InterPro"/>
</dbReference>
<evidence type="ECO:0000256" key="2">
    <source>
        <dbReference type="ARBA" id="ARBA00010958"/>
    </source>
</evidence>
<dbReference type="PANTHER" id="PTHR22624:SF49">
    <property type="entry name" value="CYSTEINE PROTEASE"/>
    <property type="match status" value="1"/>
</dbReference>
<dbReference type="GO" id="GO:0035973">
    <property type="term" value="P:aggrephagy"/>
    <property type="evidence" value="ECO:0007669"/>
    <property type="project" value="TreeGrafter"/>
</dbReference>
<evidence type="ECO:0000256" key="10">
    <source>
        <dbReference type="ARBA" id="ARBA00029362"/>
    </source>
</evidence>
<dbReference type="GO" id="GO:0005737">
    <property type="term" value="C:cytoplasm"/>
    <property type="evidence" value="ECO:0007669"/>
    <property type="project" value="UniProtKB-SubCell"/>
</dbReference>
<dbReference type="InterPro" id="IPR046792">
    <property type="entry name" value="Peptidase_C54_cat"/>
</dbReference>
<reference evidence="16 17" key="1">
    <citation type="submission" date="2019-06" db="EMBL/GenBank/DDBJ databases">
        <title>A chromosomal-level reference genome of Carpinus fangiana (Coryloideae, Betulaceae).</title>
        <authorList>
            <person name="Yang X."/>
            <person name="Wang Z."/>
            <person name="Zhang L."/>
            <person name="Hao G."/>
            <person name="Liu J."/>
            <person name="Yang Y."/>
        </authorList>
    </citation>
    <scope>NUCLEOTIDE SEQUENCE [LARGE SCALE GENOMIC DNA]</scope>
    <source>
        <strain evidence="16">Cfa_2016G</strain>
        <tissue evidence="16">Leaf</tissue>
    </source>
</reference>
<dbReference type="GO" id="GO:0034727">
    <property type="term" value="P:piecemeal microautophagy of the nucleus"/>
    <property type="evidence" value="ECO:0007669"/>
    <property type="project" value="TreeGrafter"/>
</dbReference>
<accession>A0A5N6L3V5</accession>
<dbReference type="InterPro" id="IPR038765">
    <property type="entry name" value="Papain-like_cys_pep_sf"/>
</dbReference>
<evidence type="ECO:0000256" key="4">
    <source>
        <dbReference type="ARBA" id="ARBA00022490"/>
    </source>
</evidence>
<dbReference type="GO" id="GO:0016485">
    <property type="term" value="P:protein processing"/>
    <property type="evidence" value="ECO:0007669"/>
    <property type="project" value="TreeGrafter"/>
</dbReference>
<feature type="compositionally biased region" description="Polar residues" evidence="14">
    <location>
        <begin position="54"/>
        <end position="67"/>
    </location>
</feature>
<keyword evidence="7" id="KW-0788">Thiol protease</keyword>
<dbReference type="GO" id="GO:0000045">
    <property type="term" value="P:autophagosome assembly"/>
    <property type="evidence" value="ECO:0007669"/>
    <property type="project" value="TreeGrafter"/>
</dbReference>
<feature type="region of interest" description="Disordered" evidence="14">
    <location>
        <begin position="41"/>
        <end position="67"/>
    </location>
</feature>
<dbReference type="Pfam" id="PF03416">
    <property type="entry name" value="Peptidase_C54"/>
    <property type="match status" value="3"/>
</dbReference>
<evidence type="ECO:0000313" key="17">
    <source>
        <dbReference type="Proteomes" id="UP000327013"/>
    </source>
</evidence>
<feature type="domain" description="Peptidase C54 catalytic" evidence="15">
    <location>
        <begin position="338"/>
        <end position="381"/>
    </location>
</feature>
<keyword evidence="8 13" id="KW-0653">Protein transport</keyword>
<dbReference type="AlphaFoldDB" id="A0A5N6L3V5"/>
<comment type="similarity">
    <text evidence="2 13">Belongs to the peptidase C54 family.</text>
</comment>
<dbReference type="SUPFAM" id="SSF54001">
    <property type="entry name" value="Cysteine proteinases"/>
    <property type="match status" value="1"/>
</dbReference>
<keyword evidence="4 13" id="KW-0963">Cytoplasm</keyword>
<dbReference type="GO" id="GO:0004197">
    <property type="term" value="F:cysteine-type endopeptidase activity"/>
    <property type="evidence" value="ECO:0007669"/>
    <property type="project" value="TreeGrafter"/>
</dbReference>
<comment type="subunit">
    <text evidence="11">Interacts with ATG8.</text>
</comment>
<dbReference type="GO" id="GO:0015031">
    <property type="term" value="P:protein transport"/>
    <property type="evidence" value="ECO:0007669"/>
    <property type="project" value="UniProtKB-KW"/>
</dbReference>
<name>A0A5N6L3V5_9ROSI</name>
<evidence type="ECO:0000313" key="16">
    <source>
        <dbReference type="EMBL" id="KAB8659332.1"/>
    </source>
</evidence>
<comment type="catalytic activity">
    <reaction evidence="10">
        <text>[protein]-C-terminal L-amino acid-glycyl-phosphatidylethanolamide + H2O = [protein]-C-terminal L-amino acid-glycine + a 1,2-diacyl-sn-glycero-3-phosphoethanolamine</text>
        <dbReference type="Rhea" id="RHEA:67548"/>
        <dbReference type="Rhea" id="RHEA-COMP:17323"/>
        <dbReference type="Rhea" id="RHEA-COMP:17324"/>
        <dbReference type="ChEBI" id="CHEBI:15377"/>
        <dbReference type="ChEBI" id="CHEBI:64612"/>
        <dbReference type="ChEBI" id="CHEBI:172940"/>
        <dbReference type="ChEBI" id="CHEBI:172941"/>
    </reaction>
    <physiologicalReaction direction="left-to-right" evidence="10">
        <dbReference type="Rhea" id="RHEA:67549"/>
    </physiologicalReaction>
</comment>
<evidence type="ECO:0000256" key="9">
    <source>
        <dbReference type="ARBA" id="ARBA00023006"/>
    </source>
</evidence>
<dbReference type="OrthoDB" id="2960936at2759"/>
<dbReference type="InterPro" id="IPR005078">
    <property type="entry name" value="Peptidase_C54"/>
</dbReference>
<evidence type="ECO:0000256" key="6">
    <source>
        <dbReference type="ARBA" id="ARBA00022801"/>
    </source>
</evidence>
<evidence type="ECO:0000256" key="12">
    <source>
        <dbReference type="ARBA" id="ARBA00045891"/>
    </source>
</evidence>
<evidence type="ECO:0000256" key="8">
    <source>
        <dbReference type="ARBA" id="ARBA00022927"/>
    </source>
</evidence>
<evidence type="ECO:0000256" key="1">
    <source>
        <dbReference type="ARBA" id="ARBA00004496"/>
    </source>
</evidence>
<evidence type="ECO:0000256" key="7">
    <source>
        <dbReference type="ARBA" id="ARBA00022807"/>
    </source>
</evidence>
<evidence type="ECO:0000256" key="3">
    <source>
        <dbReference type="ARBA" id="ARBA00022448"/>
    </source>
</evidence>
<evidence type="ECO:0000256" key="5">
    <source>
        <dbReference type="ARBA" id="ARBA00022670"/>
    </source>
</evidence>
<evidence type="ECO:0000259" key="15">
    <source>
        <dbReference type="Pfam" id="PF03416"/>
    </source>
</evidence>